<dbReference type="Gene3D" id="3.40.50.620">
    <property type="entry name" value="HUPs"/>
    <property type="match status" value="1"/>
</dbReference>
<comment type="similarity">
    <text evidence="12">Belongs to the type II malonyltransferase family.</text>
</comment>
<dbReference type="Gene3D" id="3.40.366.10">
    <property type="entry name" value="Malonyl-Coenzyme A Acyl Carrier Protein, domain 2"/>
    <property type="match status" value="1"/>
</dbReference>
<dbReference type="SUPFAM" id="SSF52402">
    <property type="entry name" value="Adenine nucleotide alpha hydrolases-like"/>
    <property type="match status" value="1"/>
</dbReference>
<keyword evidence="7" id="KW-0276">Fatty acid metabolism</keyword>
<evidence type="ECO:0000256" key="4">
    <source>
        <dbReference type="ARBA" id="ARBA00022516"/>
    </source>
</evidence>
<dbReference type="InterPro" id="IPR001227">
    <property type="entry name" value="Ac_transferase_dom_sf"/>
</dbReference>
<evidence type="ECO:0000256" key="8">
    <source>
        <dbReference type="ARBA" id="ARBA00022946"/>
    </source>
</evidence>
<evidence type="ECO:0000256" key="11">
    <source>
        <dbReference type="ARBA" id="ARBA00023160"/>
    </source>
</evidence>
<evidence type="ECO:0000256" key="10">
    <source>
        <dbReference type="ARBA" id="ARBA00023128"/>
    </source>
</evidence>
<dbReference type="HAMAP" id="MF_03054">
    <property type="entry name" value="CTU2"/>
    <property type="match status" value="1"/>
</dbReference>
<dbReference type="UniPathway" id="UPA00094"/>
<dbReference type="EMBL" id="KE525297">
    <property type="protein sequence ID" value="KFB45017.1"/>
    <property type="molecule type" value="Genomic_DNA"/>
</dbReference>
<dbReference type="GO" id="GO:0034227">
    <property type="term" value="P:tRNA thio-modification"/>
    <property type="evidence" value="ECO:0007669"/>
    <property type="project" value="UniProtKB-UniRule"/>
</dbReference>
<evidence type="ECO:0000259" key="15">
    <source>
        <dbReference type="SMART" id="SM00827"/>
    </source>
</evidence>
<keyword evidence="11" id="KW-0275">Fatty acid biosynthesis</keyword>
<dbReference type="SMART" id="SM00827">
    <property type="entry name" value="PKS_AT"/>
    <property type="match status" value="1"/>
</dbReference>
<comment type="pathway">
    <text evidence="13">tRNA modification; 5-methoxycarbonylmethyl-2-thiouridine-tRNA biosynthesis.</text>
</comment>
<dbReference type="GO" id="GO:0000049">
    <property type="term" value="F:tRNA binding"/>
    <property type="evidence" value="ECO:0007669"/>
    <property type="project" value="InterPro"/>
</dbReference>
<keyword evidence="8" id="KW-0809">Transit peptide</keyword>
<dbReference type="SUPFAM" id="SSF55048">
    <property type="entry name" value="Probable ACP-binding domain of malonyl-CoA ACP transacylase"/>
    <property type="match status" value="1"/>
</dbReference>
<dbReference type="Gene3D" id="3.30.70.250">
    <property type="entry name" value="Malonyl-CoA ACP transacylase, ACP-binding"/>
    <property type="match status" value="1"/>
</dbReference>
<dbReference type="GO" id="GO:0006633">
    <property type="term" value="P:fatty acid biosynthetic process"/>
    <property type="evidence" value="ECO:0007669"/>
    <property type="project" value="UniProtKB-UniPathway"/>
</dbReference>
<evidence type="ECO:0000256" key="5">
    <source>
        <dbReference type="ARBA" id="ARBA00022679"/>
    </source>
</evidence>
<evidence type="ECO:0000256" key="14">
    <source>
        <dbReference type="SAM" id="MobiDB-lite"/>
    </source>
</evidence>
<dbReference type="AlphaFoldDB" id="A0A084W473"/>
<protein>
    <recommendedName>
        <fullName evidence="13">Cytoplasmic tRNA 2-thiolation protein 2</fullName>
    </recommendedName>
</protein>
<keyword evidence="4" id="KW-0444">Lipid biosynthesis</keyword>
<keyword evidence="3 13" id="KW-0963">Cytoplasm</keyword>
<comment type="function">
    <text evidence="13">Plays a central role in 2-thiolation of mcm(5)S(2)U at tRNA wobble positions of tRNA(Lys), tRNA(Glu) and tRNA(Gln). May act by forming a heterodimer with NCS6/CTU1 that ligates sulfur from thiocarboxylated URM1 onto the uridine of tRNAs at wobble position.</text>
</comment>
<keyword evidence="10" id="KW-0496">Mitochondrion</keyword>
<dbReference type="GO" id="GO:0016779">
    <property type="term" value="F:nucleotidyltransferase activity"/>
    <property type="evidence" value="ECO:0007669"/>
    <property type="project" value="UniProtKB-UniRule"/>
</dbReference>
<evidence type="ECO:0000313" key="17">
    <source>
        <dbReference type="EnsemblMetazoa" id="ASIC012956-PA"/>
    </source>
</evidence>
<keyword evidence="18" id="KW-1185">Reference proteome</keyword>
<dbReference type="GO" id="GO:0005739">
    <property type="term" value="C:mitochondrion"/>
    <property type="evidence" value="ECO:0007669"/>
    <property type="project" value="UniProtKB-SubCell"/>
</dbReference>
<evidence type="ECO:0000256" key="1">
    <source>
        <dbReference type="ARBA" id="ARBA00004173"/>
    </source>
</evidence>
<feature type="compositionally biased region" description="Acidic residues" evidence="14">
    <location>
        <begin position="1"/>
        <end position="12"/>
    </location>
</feature>
<dbReference type="InterPro" id="IPR014729">
    <property type="entry name" value="Rossmann-like_a/b/a_fold"/>
</dbReference>
<evidence type="ECO:0000256" key="12">
    <source>
        <dbReference type="ARBA" id="ARBA00061523"/>
    </source>
</evidence>
<keyword evidence="5" id="KW-0808">Transferase</keyword>
<reference evidence="17" key="2">
    <citation type="submission" date="2020-05" db="UniProtKB">
        <authorList>
            <consortium name="EnsemblMetazoa"/>
        </authorList>
    </citation>
    <scope>IDENTIFICATION</scope>
</reference>
<evidence type="ECO:0000313" key="16">
    <source>
        <dbReference type="EMBL" id="KFB45017.1"/>
    </source>
</evidence>
<dbReference type="InterPro" id="IPR016035">
    <property type="entry name" value="Acyl_Trfase/lysoPLipase"/>
</dbReference>
<dbReference type="FunFam" id="3.30.70.250:FF:000005">
    <property type="entry name" value="Malonyl-CoA-acyl carrier protein transacylase, mitochondrial"/>
    <property type="match status" value="1"/>
</dbReference>
<comment type="similarity">
    <text evidence="13">Belongs to the CTU2/NCS2 family.</text>
</comment>
<dbReference type="GO" id="GO:0002098">
    <property type="term" value="P:tRNA wobble uridine modification"/>
    <property type="evidence" value="ECO:0007669"/>
    <property type="project" value="UniProtKB-UniRule"/>
</dbReference>
<keyword evidence="9" id="KW-0443">Lipid metabolism</keyword>
<feature type="region of interest" description="Disordered" evidence="14">
    <location>
        <begin position="1"/>
        <end position="23"/>
    </location>
</feature>
<keyword evidence="6 13" id="KW-0819">tRNA processing</keyword>
<gene>
    <name evidence="16" type="ORF">ZHAS_00012956</name>
</gene>
<sequence length="824" mass="91964">MCSIVEDDFGDDGGEHGMKENTPQPELARNEICRKCNLEPAVLKLNLKDPQCRQCFLNYVRHKFRASLGSSKIVRRGSRVLVIFTGTAENVTLLDMIRFGLEQDSFKQLRIVPVLLYVDDDFLTQTSERRKEQLSRRLSVLRQFNFPSYYTTCGSAKCIELPQNDSFSSTDFDQDEARLIQTINAVRSVTSKQNLLHQIRMQTYRKIAKELSCAYVFLSDIGIDLAKTLLSNVALGRGCTLAQDVAFCDDRDDTVKIIRPVRDINPDEITNYMQYSETKLDYLPSVDHFGDKPSLQNLTAAFIDNLQQSFPSTVSTVFRTGDKLDAPKSSDGSNNRLLNDDFLALFDKNLTLQEQAHGHGKCCFCGALLDYRGSKTLFATEYSRLVSSRINASCSHEEILEKSKQMEVDAERAVNGETGEKDDDLMKNLCHGCRNIFLHRSLRLLGTDAKVPPVSSGSEKVKELLDNAATFEDIQSPSDANDWATLPYVAGTYITRDQSKKAARPKIDPRETNVILFPGQGAQYVGMGSKLLKFPGARDIFALANEVLGYDLLKICIEGPKSKLDQTKYCQPAVMVTSLAALEQLREERPNAIENCFATAGFSLGELTALVFAGAIPFDKGLRLVQIRAEAMQLASQQTKSGMATVLFGADGRIGDACKEAKNWCIEKGIENPDCRVANYLYPGCKVLAGNEEALRFLEANAKRFNIRRLKRLPVSGAFHTELMQSAVEPFAAALRKIKVEDPIISVHSNVDGKTYKNAGHIVGQLPKQIVRPVKWEQLLHIMYERKQGEYFPRTFECGPGKGLKAILKQVNAKAWDSALNVEA</sequence>
<dbReference type="VEuPathDB" id="VectorBase:ASIC012956"/>
<evidence type="ECO:0000313" key="18">
    <source>
        <dbReference type="Proteomes" id="UP000030765"/>
    </source>
</evidence>
<comment type="subcellular location">
    <subcellularLocation>
        <location evidence="13">Cytoplasm</location>
    </subcellularLocation>
    <subcellularLocation>
        <location evidence="1">Mitochondrion</location>
    </subcellularLocation>
</comment>
<reference evidence="16 18" key="1">
    <citation type="journal article" date="2014" name="BMC Genomics">
        <title>Genome sequence of Anopheles sinensis provides insight into genetics basis of mosquito competence for malaria parasites.</title>
        <authorList>
            <person name="Zhou D."/>
            <person name="Zhang D."/>
            <person name="Ding G."/>
            <person name="Shi L."/>
            <person name="Hou Q."/>
            <person name="Ye Y."/>
            <person name="Xu Y."/>
            <person name="Zhou H."/>
            <person name="Xiong C."/>
            <person name="Li S."/>
            <person name="Yu J."/>
            <person name="Hong S."/>
            <person name="Yu X."/>
            <person name="Zou P."/>
            <person name="Chen C."/>
            <person name="Chang X."/>
            <person name="Wang W."/>
            <person name="Lv Y."/>
            <person name="Sun Y."/>
            <person name="Ma L."/>
            <person name="Shen B."/>
            <person name="Zhu C."/>
        </authorList>
    </citation>
    <scope>NUCLEOTIDE SEQUENCE [LARGE SCALE GENOMIC DNA]</scope>
</reference>
<dbReference type="UniPathway" id="UPA00988"/>
<dbReference type="EnsemblMetazoa" id="ASIC012956-RA">
    <property type="protein sequence ID" value="ASIC012956-PA"/>
    <property type="gene ID" value="ASIC012956"/>
</dbReference>
<name>A0A084W473_ANOSI</name>
<dbReference type="OrthoDB" id="541883at2759"/>
<evidence type="ECO:0000256" key="3">
    <source>
        <dbReference type="ARBA" id="ARBA00022490"/>
    </source>
</evidence>
<feature type="domain" description="Malonyl-CoA:ACP transacylase (MAT)" evidence="15">
    <location>
        <begin position="516"/>
        <end position="822"/>
    </location>
</feature>
<dbReference type="InterPro" id="IPR016036">
    <property type="entry name" value="Malonyl_transacylase_ACP-bd"/>
</dbReference>
<organism evidence="16">
    <name type="scientific">Anopheles sinensis</name>
    <name type="common">Mosquito</name>
    <dbReference type="NCBI Taxonomy" id="74873"/>
    <lineage>
        <taxon>Eukaryota</taxon>
        <taxon>Metazoa</taxon>
        <taxon>Ecdysozoa</taxon>
        <taxon>Arthropoda</taxon>
        <taxon>Hexapoda</taxon>
        <taxon>Insecta</taxon>
        <taxon>Pterygota</taxon>
        <taxon>Neoptera</taxon>
        <taxon>Endopterygota</taxon>
        <taxon>Diptera</taxon>
        <taxon>Nematocera</taxon>
        <taxon>Culicoidea</taxon>
        <taxon>Culicidae</taxon>
        <taxon>Anophelinae</taxon>
        <taxon>Anopheles</taxon>
    </lineage>
</organism>
<dbReference type="InterPro" id="IPR052760">
    <property type="entry name" value="Mitochondrial_malonyltrans"/>
</dbReference>
<dbReference type="PANTHER" id="PTHR47170">
    <property type="entry name" value="MALONYL-COA ACP TRANSACYLASE, ACP-BINDING"/>
    <property type="match status" value="1"/>
</dbReference>
<dbReference type="SUPFAM" id="SSF52151">
    <property type="entry name" value="FabD/lysophospholipase-like"/>
    <property type="match status" value="1"/>
</dbReference>
<dbReference type="FunFam" id="3.40.50.620:FF:000229">
    <property type="entry name" value="Cytoplasmic tRNA 2-thiolation protein 2"/>
    <property type="match status" value="1"/>
</dbReference>
<dbReference type="PANTHER" id="PTHR47170:SF2">
    <property type="entry name" value="MALONYL-COA:ACP TRANSACYLASE (MAT) DOMAIN-CONTAINING PROTEIN"/>
    <property type="match status" value="1"/>
</dbReference>
<evidence type="ECO:0000256" key="2">
    <source>
        <dbReference type="ARBA" id="ARBA00005194"/>
    </source>
</evidence>
<accession>A0A084W473</accession>
<dbReference type="Proteomes" id="UP000030765">
    <property type="component" value="Unassembled WGS sequence"/>
</dbReference>
<evidence type="ECO:0000256" key="6">
    <source>
        <dbReference type="ARBA" id="ARBA00022694"/>
    </source>
</evidence>
<dbReference type="Pfam" id="PF10288">
    <property type="entry name" value="CTU2"/>
    <property type="match status" value="1"/>
</dbReference>
<dbReference type="InterPro" id="IPR019407">
    <property type="entry name" value="CTU2"/>
</dbReference>
<evidence type="ECO:0000256" key="7">
    <source>
        <dbReference type="ARBA" id="ARBA00022832"/>
    </source>
</evidence>
<dbReference type="GO" id="GO:0032447">
    <property type="term" value="P:protein urmylation"/>
    <property type="evidence" value="ECO:0007669"/>
    <property type="project" value="UniProtKB-UniRule"/>
</dbReference>
<dbReference type="STRING" id="74873.A0A084W473"/>
<dbReference type="VEuPathDB" id="VectorBase:ASIS001467"/>
<evidence type="ECO:0000256" key="13">
    <source>
        <dbReference type="HAMAP-Rule" id="MF_03054"/>
    </source>
</evidence>
<dbReference type="InterPro" id="IPR014043">
    <property type="entry name" value="Acyl_transferase_dom"/>
</dbReference>
<evidence type="ECO:0000256" key="9">
    <source>
        <dbReference type="ARBA" id="ARBA00023098"/>
    </source>
</evidence>
<proteinExistence type="inferred from homology"/>
<dbReference type="EMBL" id="ATLV01020284">
    <property type="status" value="NOT_ANNOTATED_CDS"/>
    <property type="molecule type" value="Genomic_DNA"/>
</dbReference>
<dbReference type="Pfam" id="PF00698">
    <property type="entry name" value="Acyl_transf_1"/>
    <property type="match status" value="1"/>
</dbReference>
<comment type="pathway">
    <text evidence="2">Lipid metabolism; fatty acid biosynthesis.</text>
</comment>